<reference evidence="3" key="1">
    <citation type="submission" date="2022-10" db="EMBL/GenBank/DDBJ databases">
        <title>Genome assembly of Pristionchus species.</title>
        <authorList>
            <person name="Yoshida K."/>
            <person name="Sommer R.J."/>
        </authorList>
    </citation>
    <scope>NUCLEOTIDE SEQUENCE [LARGE SCALE GENOMIC DNA]</scope>
    <source>
        <strain evidence="3">RS5460</strain>
    </source>
</reference>
<dbReference type="AlphaFoldDB" id="A0AAN5CN18"/>
<dbReference type="Proteomes" id="UP001328107">
    <property type="component" value="Unassembled WGS sequence"/>
</dbReference>
<feature type="region of interest" description="Disordered" evidence="1">
    <location>
        <begin position="98"/>
        <end position="127"/>
    </location>
</feature>
<feature type="non-terminal residue" evidence="2">
    <location>
        <position position="1"/>
    </location>
</feature>
<evidence type="ECO:0000256" key="1">
    <source>
        <dbReference type="SAM" id="MobiDB-lite"/>
    </source>
</evidence>
<name>A0AAN5CN18_9BILA</name>
<dbReference type="EMBL" id="BTRK01000004">
    <property type="protein sequence ID" value="GMR47423.1"/>
    <property type="molecule type" value="Genomic_DNA"/>
</dbReference>
<keyword evidence="3" id="KW-1185">Reference proteome</keyword>
<evidence type="ECO:0000313" key="3">
    <source>
        <dbReference type="Proteomes" id="UP001328107"/>
    </source>
</evidence>
<accession>A0AAN5CN18</accession>
<protein>
    <submittedName>
        <fullName evidence="2">Uncharacterized protein</fullName>
    </submittedName>
</protein>
<proteinExistence type="predicted"/>
<organism evidence="2 3">
    <name type="scientific">Pristionchus mayeri</name>
    <dbReference type="NCBI Taxonomy" id="1317129"/>
    <lineage>
        <taxon>Eukaryota</taxon>
        <taxon>Metazoa</taxon>
        <taxon>Ecdysozoa</taxon>
        <taxon>Nematoda</taxon>
        <taxon>Chromadorea</taxon>
        <taxon>Rhabditida</taxon>
        <taxon>Rhabditina</taxon>
        <taxon>Diplogasteromorpha</taxon>
        <taxon>Diplogasteroidea</taxon>
        <taxon>Neodiplogasteridae</taxon>
        <taxon>Pristionchus</taxon>
    </lineage>
</organism>
<feature type="compositionally biased region" description="Basic and acidic residues" evidence="1">
    <location>
        <begin position="100"/>
        <end position="119"/>
    </location>
</feature>
<sequence length="193" mass="21564">ERGRHLGSITQPTPITATLSPSLTYKASDPPVDSSSLLPLIYSYTMRLLLVPMFLLSSIGHSAILFQGKAETIKSVSSYLARHPASYHHSKFHSTNMYPEHVREERSANQERMREERRLSPPSLAAPANSMKRRTIRSISNAVIESAHCEHVDLVDCSEFSSDEMTCMLTATGMTCCVCTATLRQMNEWKVFG</sequence>
<comment type="caution">
    <text evidence="2">The sequence shown here is derived from an EMBL/GenBank/DDBJ whole genome shotgun (WGS) entry which is preliminary data.</text>
</comment>
<gene>
    <name evidence="2" type="ORF">PMAYCL1PPCAC_17618</name>
</gene>
<evidence type="ECO:0000313" key="2">
    <source>
        <dbReference type="EMBL" id="GMR47423.1"/>
    </source>
</evidence>